<accession>A0A3Q7EVH3</accession>
<evidence type="ECO:0000313" key="1">
    <source>
        <dbReference type="EnsemblPlants" id="Solyc01g110640.2.1"/>
    </source>
</evidence>
<dbReference type="InParanoid" id="A0A3Q7EVH3"/>
<proteinExistence type="predicted"/>
<organism evidence="1">
    <name type="scientific">Solanum lycopersicum</name>
    <name type="common">Tomato</name>
    <name type="synonym">Lycopersicon esculentum</name>
    <dbReference type="NCBI Taxonomy" id="4081"/>
    <lineage>
        <taxon>Eukaryota</taxon>
        <taxon>Viridiplantae</taxon>
        <taxon>Streptophyta</taxon>
        <taxon>Embryophyta</taxon>
        <taxon>Tracheophyta</taxon>
        <taxon>Spermatophyta</taxon>
        <taxon>Magnoliopsida</taxon>
        <taxon>eudicotyledons</taxon>
        <taxon>Gunneridae</taxon>
        <taxon>Pentapetalae</taxon>
        <taxon>asterids</taxon>
        <taxon>lamiids</taxon>
        <taxon>Solanales</taxon>
        <taxon>Solanaceae</taxon>
        <taxon>Solanoideae</taxon>
        <taxon>Solaneae</taxon>
        <taxon>Solanum</taxon>
        <taxon>Solanum subgen. Lycopersicon</taxon>
    </lineage>
</organism>
<dbReference type="EnsemblPlants" id="Solyc01g110640.2.1">
    <property type="protein sequence ID" value="Solyc01g110640.2.1"/>
    <property type="gene ID" value="Solyc01g110640.2"/>
</dbReference>
<dbReference type="STRING" id="4081.A0A3Q7EVH3"/>
<evidence type="ECO:0000313" key="2">
    <source>
        <dbReference type="Proteomes" id="UP000004994"/>
    </source>
</evidence>
<dbReference type="AlphaFoldDB" id="A0A3Q7EVH3"/>
<keyword evidence="2" id="KW-1185">Reference proteome</keyword>
<sequence>MMCHSCLQSSHQCDQSSTPSCGDGFFSDERPSVKRELINIWNSKLQAQGECTCTRDGELKEEFAPTKIQSSLDFWDKMEGLPKITNSAGTENFNNQYIVLSVTSGVLHFFGDSLVPDTINKNFPEGAKVLQQVDNKFIPIVASTVLDITDQGSGRWLDSLANINLSIPKFEYLFIICLKTAVCD</sequence>
<name>A0A3Q7EVH3_SOLLC</name>
<dbReference type="Proteomes" id="UP000004994">
    <property type="component" value="Chromosome 1"/>
</dbReference>
<dbReference type="Gramene" id="Solyc01g110640.2.1">
    <property type="protein sequence ID" value="Solyc01g110640.2.1"/>
    <property type="gene ID" value="Solyc01g110640.2"/>
</dbReference>
<reference evidence="1" key="1">
    <citation type="journal article" date="2012" name="Nature">
        <title>The tomato genome sequence provides insights into fleshy fruit evolution.</title>
        <authorList>
            <consortium name="Tomato Genome Consortium"/>
        </authorList>
    </citation>
    <scope>NUCLEOTIDE SEQUENCE [LARGE SCALE GENOMIC DNA]</scope>
    <source>
        <strain evidence="1">cv. Heinz 1706</strain>
    </source>
</reference>
<reference evidence="1" key="2">
    <citation type="submission" date="2019-01" db="UniProtKB">
        <authorList>
            <consortium name="EnsemblPlants"/>
        </authorList>
    </citation>
    <scope>IDENTIFICATION</scope>
    <source>
        <strain evidence="1">cv. Heinz 1706</strain>
    </source>
</reference>
<dbReference type="PaxDb" id="4081-Solyc01g110640.1.1"/>
<protein>
    <submittedName>
        <fullName evidence="1">Uncharacterized protein</fullName>
    </submittedName>
</protein>